<protein>
    <submittedName>
        <fullName evidence="5">Type 1 glutamine amidotransferase domain-containing protein</fullName>
    </submittedName>
</protein>
<keyword evidence="2" id="KW-0456">Lyase</keyword>
<dbReference type="PANTHER" id="PTHR48094">
    <property type="entry name" value="PROTEIN/NUCLEIC ACID DEGLYCASE DJ-1-RELATED"/>
    <property type="match status" value="1"/>
</dbReference>
<dbReference type="RefSeq" id="WP_182666224.1">
    <property type="nucleotide sequence ID" value="NZ_VKHS01000584.1"/>
</dbReference>
<comment type="caution">
    <text evidence="5">The sequence shown here is derived from an EMBL/GenBank/DDBJ whole genome shotgun (WGS) entry which is preliminary data.</text>
</comment>
<keyword evidence="5" id="KW-0315">Glutamine amidotransferase</keyword>
<dbReference type="AlphaFoldDB" id="A0A7W3T643"/>
<dbReference type="InterPro" id="IPR002818">
    <property type="entry name" value="DJ-1/PfpI"/>
</dbReference>
<evidence type="ECO:0000256" key="2">
    <source>
        <dbReference type="ARBA" id="ARBA00023239"/>
    </source>
</evidence>
<dbReference type="Gene3D" id="3.40.50.880">
    <property type="match status" value="1"/>
</dbReference>
<dbReference type="PANTHER" id="PTHR48094:SF11">
    <property type="entry name" value="GLUTATHIONE-INDEPENDENT GLYOXALASE HSP31-RELATED"/>
    <property type="match status" value="1"/>
</dbReference>
<dbReference type="GO" id="GO:0016740">
    <property type="term" value="F:transferase activity"/>
    <property type="evidence" value="ECO:0007669"/>
    <property type="project" value="UniProtKB-KW"/>
</dbReference>
<feature type="domain" description="DJ-1/PfpI" evidence="4">
    <location>
        <begin position="27"/>
        <end position="224"/>
    </location>
</feature>
<dbReference type="Pfam" id="PF01965">
    <property type="entry name" value="DJ-1_PfpI"/>
    <property type="match status" value="1"/>
</dbReference>
<sequence length="232" mass="24259">MSAPAGHRILTVLTSHGTLGTTGRPTGFHLGETVEPWHILRAAGHTVDFVSIRGGRPPMIGHDPGNGEHRAFLTDPAGGALLDRCPRIEDADPGRYRAVYCVGGHGTMWDFRGDPALQNLLRAVYEAGGVVAAICHGPAALLDVRLSSGTRLLSGRAVTAFSNEGEAARGLDTVVPFSLEDALRENGAVYSCAPDRQPHVVVSGRLITGQNPASAAGLGRRLAEALASPARP</sequence>
<keyword evidence="1" id="KW-0346">Stress response</keyword>
<proteinExistence type="inferred from homology"/>
<reference evidence="6" key="1">
    <citation type="submission" date="2019-10" db="EMBL/GenBank/DDBJ databases">
        <title>Streptomyces sp. nov., a novel actinobacterium isolated from alkaline environment.</title>
        <authorList>
            <person name="Golinska P."/>
        </authorList>
    </citation>
    <scope>NUCLEOTIDE SEQUENCE [LARGE SCALE GENOMIC DNA]</scope>
    <source>
        <strain evidence="6">DSM 42108</strain>
    </source>
</reference>
<evidence type="ECO:0000256" key="1">
    <source>
        <dbReference type="ARBA" id="ARBA00023016"/>
    </source>
</evidence>
<keyword evidence="6" id="KW-1185">Reference proteome</keyword>
<dbReference type="EMBL" id="VKHS01000584">
    <property type="protein sequence ID" value="MBB0231663.1"/>
    <property type="molecule type" value="Genomic_DNA"/>
</dbReference>
<dbReference type="CDD" id="cd03141">
    <property type="entry name" value="GATase1_Hsp31_like"/>
    <property type="match status" value="1"/>
</dbReference>
<evidence type="ECO:0000259" key="4">
    <source>
        <dbReference type="Pfam" id="PF01965"/>
    </source>
</evidence>
<dbReference type="GO" id="GO:0005737">
    <property type="term" value="C:cytoplasm"/>
    <property type="evidence" value="ECO:0007669"/>
    <property type="project" value="TreeGrafter"/>
</dbReference>
<dbReference type="InterPro" id="IPR029062">
    <property type="entry name" value="Class_I_gatase-like"/>
</dbReference>
<comment type="similarity">
    <text evidence="3">Belongs to the peptidase C56 family. HSP31-like subfamily.</text>
</comment>
<accession>A0A7W3T643</accession>
<dbReference type="Proteomes" id="UP000530234">
    <property type="component" value="Unassembled WGS sequence"/>
</dbReference>
<dbReference type="InterPro" id="IPR050325">
    <property type="entry name" value="Prot/Nucl_acid_deglycase"/>
</dbReference>
<evidence type="ECO:0000313" key="5">
    <source>
        <dbReference type="EMBL" id="MBB0231663.1"/>
    </source>
</evidence>
<dbReference type="SUPFAM" id="SSF52317">
    <property type="entry name" value="Class I glutamine amidotransferase-like"/>
    <property type="match status" value="1"/>
</dbReference>
<evidence type="ECO:0000256" key="3">
    <source>
        <dbReference type="ARBA" id="ARBA00038493"/>
    </source>
</evidence>
<evidence type="ECO:0000313" key="6">
    <source>
        <dbReference type="Proteomes" id="UP000530234"/>
    </source>
</evidence>
<dbReference type="GO" id="GO:0019172">
    <property type="term" value="F:glyoxalase III activity"/>
    <property type="evidence" value="ECO:0007669"/>
    <property type="project" value="TreeGrafter"/>
</dbReference>
<keyword evidence="5" id="KW-0808">Transferase</keyword>
<dbReference type="GO" id="GO:0019243">
    <property type="term" value="P:methylglyoxal catabolic process to D-lactate via S-lactoyl-glutathione"/>
    <property type="evidence" value="ECO:0007669"/>
    <property type="project" value="TreeGrafter"/>
</dbReference>
<organism evidence="5 6">
    <name type="scientific">Streptomyces calidiresistens</name>
    <dbReference type="NCBI Taxonomy" id="1485586"/>
    <lineage>
        <taxon>Bacteria</taxon>
        <taxon>Bacillati</taxon>
        <taxon>Actinomycetota</taxon>
        <taxon>Actinomycetes</taxon>
        <taxon>Kitasatosporales</taxon>
        <taxon>Streptomycetaceae</taxon>
        <taxon>Streptomyces</taxon>
    </lineage>
</organism>
<gene>
    <name evidence="5" type="ORF">FOE67_19720</name>
</gene>
<name>A0A7W3T643_9ACTN</name>